<protein>
    <submittedName>
        <fullName evidence="4">CTTNBP2 protein</fullName>
    </submittedName>
</protein>
<comment type="caution">
    <text evidence="4">The sequence shown here is derived from an EMBL/GenBank/DDBJ whole genome shotgun (WGS) entry which is preliminary data.</text>
</comment>
<dbReference type="SUPFAM" id="SSF48403">
    <property type="entry name" value="Ankyrin repeat"/>
    <property type="match status" value="1"/>
</dbReference>
<dbReference type="AlphaFoldDB" id="A0A812HZB1"/>
<dbReference type="OrthoDB" id="293356at2759"/>
<evidence type="ECO:0000256" key="2">
    <source>
        <dbReference type="ARBA" id="ARBA00023043"/>
    </source>
</evidence>
<dbReference type="Gene3D" id="1.25.40.20">
    <property type="entry name" value="Ankyrin repeat-containing domain"/>
    <property type="match status" value="1"/>
</dbReference>
<reference evidence="4" key="1">
    <citation type="submission" date="2021-02" db="EMBL/GenBank/DDBJ databases">
        <authorList>
            <person name="Dougan E. K."/>
            <person name="Rhodes N."/>
            <person name="Thang M."/>
            <person name="Chan C."/>
        </authorList>
    </citation>
    <scope>NUCLEOTIDE SEQUENCE</scope>
</reference>
<feature type="repeat" description="ANK" evidence="3">
    <location>
        <begin position="99"/>
        <end position="127"/>
    </location>
</feature>
<dbReference type="InterPro" id="IPR002110">
    <property type="entry name" value="Ankyrin_rpt"/>
</dbReference>
<dbReference type="PANTHER" id="PTHR24198">
    <property type="entry name" value="ANKYRIN REPEAT AND PROTEIN KINASE DOMAIN-CONTAINING PROTEIN"/>
    <property type="match status" value="1"/>
</dbReference>
<name>A0A812HZB1_9DINO</name>
<dbReference type="Pfam" id="PF12796">
    <property type="entry name" value="Ank_2"/>
    <property type="match status" value="1"/>
</dbReference>
<proteinExistence type="predicted"/>
<dbReference type="InterPro" id="IPR036770">
    <property type="entry name" value="Ankyrin_rpt-contain_sf"/>
</dbReference>
<evidence type="ECO:0000256" key="3">
    <source>
        <dbReference type="PROSITE-ProRule" id="PRU00023"/>
    </source>
</evidence>
<sequence length="182" mass="19741">MPMEEFMELPGKGADAAAAESVVLNGFCDASEAQADELVDAVWQNRARDVERILSRPQDPNLTAAWGWTPLLRASVEGHLDVARLLLEAASAVDKTLPNGTSPLLAACEMGHRDLARMLLESHADVNNALLSGETPLFMAAQNGANNADEVTLMPIAKKPQAPHMSWRVSLWSPKCIVIQYQ</sequence>
<organism evidence="4 5">
    <name type="scientific">Symbiodinium natans</name>
    <dbReference type="NCBI Taxonomy" id="878477"/>
    <lineage>
        <taxon>Eukaryota</taxon>
        <taxon>Sar</taxon>
        <taxon>Alveolata</taxon>
        <taxon>Dinophyceae</taxon>
        <taxon>Suessiales</taxon>
        <taxon>Symbiodiniaceae</taxon>
        <taxon>Symbiodinium</taxon>
    </lineage>
</organism>
<evidence type="ECO:0000313" key="5">
    <source>
        <dbReference type="Proteomes" id="UP000604046"/>
    </source>
</evidence>
<evidence type="ECO:0000313" key="4">
    <source>
        <dbReference type="EMBL" id="CAE6966509.1"/>
    </source>
</evidence>
<evidence type="ECO:0000256" key="1">
    <source>
        <dbReference type="ARBA" id="ARBA00022737"/>
    </source>
</evidence>
<dbReference type="EMBL" id="CAJNDS010000125">
    <property type="protein sequence ID" value="CAE6966509.1"/>
    <property type="molecule type" value="Genomic_DNA"/>
</dbReference>
<dbReference type="PROSITE" id="PS50088">
    <property type="entry name" value="ANK_REPEAT"/>
    <property type="match status" value="2"/>
</dbReference>
<dbReference type="PROSITE" id="PS50297">
    <property type="entry name" value="ANK_REP_REGION"/>
    <property type="match status" value="2"/>
</dbReference>
<keyword evidence="1" id="KW-0677">Repeat</keyword>
<gene>
    <name evidence="4" type="primary">CTTNBP2</name>
    <name evidence="4" type="ORF">SNAT2548_LOCUS2219</name>
</gene>
<dbReference type="SMART" id="SM00248">
    <property type="entry name" value="ANK"/>
    <property type="match status" value="3"/>
</dbReference>
<dbReference type="Proteomes" id="UP000604046">
    <property type="component" value="Unassembled WGS sequence"/>
</dbReference>
<accession>A0A812HZB1</accession>
<feature type="repeat" description="ANK" evidence="3">
    <location>
        <begin position="66"/>
        <end position="94"/>
    </location>
</feature>
<dbReference type="PANTHER" id="PTHR24198:SF165">
    <property type="entry name" value="ANKYRIN REPEAT-CONTAINING PROTEIN-RELATED"/>
    <property type="match status" value="1"/>
</dbReference>
<keyword evidence="2 3" id="KW-0040">ANK repeat</keyword>
<keyword evidence="5" id="KW-1185">Reference proteome</keyword>